<dbReference type="Gene3D" id="3.20.20.60">
    <property type="entry name" value="Phosphoenolpyruvate-binding domains"/>
    <property type="match status" value="1"/>
</dbReference>
<keyword evidence="4" id="KW-0460">Magnesium</keyword>
<dbReference type="SUPFAM" id="SSF51621">
    <property type="entry name" value="Phosphoenolpyruvate/pyruvate domain"/>
    <property type="match status" value="1"/>
</dbReference>
<dbReference type="EMBL" id="BPQH01000015">
    <property type="protein sequence ID" value="GJD51900.1"/>
    <property type="molecule type" value="Genomic_DNA"/>
</dbReference>
<reference evidence="6" key="1">
    <citation type="journal article" date="2021" name="Front. Microbiol.">
        <title>Comprehensive Comparative Genomics and Phenotyping of Methylobacterium Species.</title>
        <authorList>
            <person name="Alessa O."/>
            <person name="Ogura Y."/>
            <person name="Fujitani Y."/>
            <person name="Takami H."/>
            <person name="Hayashi T."/>
            <person name="Sahin N."/>
            <person name="Tani A."/>
        </authorList>
    </citation>
    <scope>NUCLEOTIDE SEQUENCE</scope>
    <source>
        <strain evidence="6">KCTC 52305</strain>
    </source>
</reference>
<dbReference type="Proteomes" id="UP001055167">
    <property type="component" value="Unassembled WGS sequence"/>
</dbReference>
<reference evidence="6" key="2">
    <citation type="submission" date="2021-08" db="EMBL/GenBank/DDBJ databases">
        <authorList>
            <person name="Tani A."/>
            <person name="Ola A."/>
            <person name="Ogura Y."/>
            <person name="Katsura K."/>
            <person name="Hayashi T."/>
        </authorList>
    </citation>
    <scope>NUCLEOTIDE SEQUENCE</scope>
    <source>
        <strain evidence="6">KCTC 52305</strain>
    </source>
</reference>
<keyword evidence="3" id="KW-0479">Metal-binding</keyword>
<dbReference type="PIRSF" id="PIRSF015582">
    <property type="entry name" value="Cit_lyase_B"/>
    <property type="match status" value="1"/>
</dbReference>
<evidence type="ECO:0000313" key="6">
    <source>
        <dbReference type="EMBL" id="GJD51900.1"/>
    </source>
</evidence>
<gene>
    <name evidence="6" type="primary">mcl2_3</name>
    <name evidence="6" type="ORF">OPKNFCMD_4659</name>
</gene>
<dbReference type="InterPro" id="IPR040442">
    <property type="entry name" value="Pyrv_kinase-like_dom_sf"/>
</dbReference>
<comment type="similarity">
    <text evidence="2">Belongs to the HpcH/HpaI aldolase family.</text>
</comment>
<evidence type="ECO:0000259" key="5">
    <source>
        <dbReference type="Pfam" id="PF03328"/>
    </source>
</evidence>
<dbReference type="InterPro" id="IPR015813">
    <property type="entry name" value="Pyrv/PenolPyrv_kinase-like_dom"/>
</dbReference>
<feature type="domain" description="HpcH/HpaI aldolase/citrate lyase" evidence="5">
    <location>
        <begin position="8"/>
        <end position="232"/>
    </location>
</feature>
<evidence type="ECO:0000256" key="1">
    <source>
        <dbReference type="ARBA" id="ARBA00001946"/>
    </source>
</evidence>
<protein>
    <submittedName>
        <fullName evidence="6">(3S)-malyl-CoA thioesterase</fullName>
    </submittedName>
</protein>
<dbReference type="InterPro" id="IPR005000">
    <property type="entry name" value="Aldolase/citrate-lyase_domain"/>
</dbReference>
<proteinExistence type="inferred from homology"/>
<dbReference type="PANTHER" id="PTHR32308">
    <property type="entry name" value="LYASE BETA SUBUNIT, PUTATIVE (AFU_ORTHOLOGUE AFUA_4G13030)-RELATED"/>
    <property type="match status" value="1"/>
</dbReference>
<keyword evidence="7" id="KW-1185">Reference proteome</keyword>
<evidence type="ECO:0000256" key="3">
    <source>
        <dbReference type="ARBA" id="ARBA00022723"/>
    </source>
</evidence>
<evidence type="ECO:0000256" key="2">
    <source>
        <dbReference type="ARBA" id="ARBA00005568"/>
    </source>
</evidence>
<sequence>MTDIRPRRSALLVPGADEAALAAARRGAADAVILDLAETLVPEAKEAGRERVLGALRAGEFGPRGGFGPREVVVRINGLDTPWGEADLAAVAKVAPDAVLVPRVEEPEDLAGIGSRLRRLGAPERTRIWAALETPLAILSAEAIASAVRDVDARLACLVVGAGALAREARMRPGRVDRAPLLPWLATALAAARAHDLDLLLDPPDRADPGGVAAACAQARDLGFDGAVVATPAQAGTADAAFAPDPEALAAARALLAAGDAPQNRGRAAFAHAGRTVLRRQADEARRLVALAEAIARRDGGAA</sequence>
<name>A0ABQ4R2I9_9HYPH</name>
<dbReference type="InterPro" id="IPR011206">
    <property type="entry name" value="Citrate_lyase_beta/mcl1/mcl2"/>
</dbReference>
<comment type="cofactor">
    <cofactor evidence="1">
        <name>Mg(2+)</name>
        <dbReference type="ChEBI" id="CHEBI:18420"/>
    </cofactor>
</comment>
<evidence type="ECO:0000256" key="4">
    <source>
        <dbReference type="ARBA" id="ARBA00022842"/>
    </source>
</evidence>
<dbReference type="PANTHER" id="PTHR32308:SF10">
    <property type="entry name" value="CITRATE LYASE SUBUNIT BETA"/>
    <property type="match status" value="1"/>
</dbReference>
<dbReference type="RefSeq" id="WP_128560383.1">
    <property type="nucleotide sequence ID" value="NZ_BPQH01000015.1"/>
</dbReference>
<accession>A0ABQ4R2I9</accession>
<dbReference type="Pfam" id="PF03328">
    <property type="entry name" value="HpcH_HpaI"/>
    <property type="match status" value="1"/>
</dbReference>
<comment type="caution">
    <text evidence="6">The sequence shown here is derived from an EMBL/GenBank/DDBJ whole genome shotgun (WGS) entry which is preliminary data.</text>
</comment>
<organism evidence="6 7">
    <name type="scientific">Methylobacterium crusticola</name>
    <dbReference type="NCBI Taxonomy" id="1697972"/>
    <lineage>
        <taxon>Bacteria</taxon>
        <taxon>Pseudomonadati</taxon>
        <taxon>Pseudomonadota</taxon>
        <taxon>Alphaproteobacteria</taxon>
        <taxon>Hyphomicrobiales</taxon>
        <taxon>Methylobacteriaceae</taxon>
        <taxon>Methylobacterium</taxon>
    </lineage>
</organism>
<evidence type="ECO:0000313" key="7">
    <source>
        <dbReference type="Proteomes" id="UP001055167"/>
    </source>
</evidence>